<dbReference type="PROSITE" id="PS50132">
    <property type="entry name" value="RGS"/>
    <property type="match status" value="1"/>
</dbReference>
<evidence type="ECO:0000313" key="2">
    <source>
        <dbReference type="EMBL" id="KAI1892141.1"/>
    </source>
</evidence>
<dbReference type="Pfam" id="PF00615">
    <property type="entry name" value="RGS"/>
    <property type="match status" value="1"/>
</dbReference>
<comment type="caution">
    <text evidence="2">The sequence shown here is derived from an EMBL/GenBank/DDBJ whole genome shotgun (WGS) entry which is preliminary data.</text>
</comment>
<dbReference type="PANTHER" id="PTHR10845:SF245">
    <property type="entry name" value="REGULATOR OF G-PROTEIN SIGNALING 16"/>
    <property type="match status" value="1"/>
</dbReference>
<dbReference type="InterPro" id="IPR044926">
    <property type="entry name" value="RGS_subdomain_2"/>
</dbReference>
<name>A0A8T3D630_9TELE</name>
<dbReference type="PANTHER" id="PTHR10845">
    <property type="entry name" value="REGULATOR OF G PROTEIN SIGNALING"/>
    <property type="match status" value="1"/>
</dbReference>
<proteinExistence type="predicted"/>
<organism evidence="2 3">
    <name type="scientific">Albula goreensis</name>
    <dbReference type="NCBI Taxonomy" id="1534307"/>
    <lineage>
        <taxon>Eukaryota</taxon>
        <taxon>Metazoa</taxon>
        <taxon>Chordata</taxon>
        <taxon>Craniata</taxon>
        <taxon>Vertebrata</taxon>
        <taxon>Euteleostomi</taxon>
        <taxon>Actinopterygii</taxon>
        <taxon>Neopterygii</taxon>
        <taxon>Teleostei</taxon>
        <taxon>Albuliformes</taxon>
        <taxon>Albulidae</taxon>
        <taxon>Albula</taxon>
    </lineage>
</organism>
<reference evidence="2" key="1">
    <citation type="submission" date="2021-01" db="EMBL/GenBank/DDBJ databases">
        <authorList>
            <person name="Zahm M."/>
            <person name="Roques C."/>
            <person name="Cabau C."/>
            <person name="Klopp C."/>
            <person name="Donnadieu C."/>
            <person name="Jouanno E."/>
            <person name="Lampietro C."/>
            <person name="Louis A."/>
            <person name="Herpin A."/>
            <person name="Echchiki A."/>
            <person name="Berthelot C."/>
            <person name="Parey E."/>
            <person name="Roest-Crollius H."/>
            <person name="Braasch I."/>
            <person name="Postlethwait J."/>
            <person name="Bobe J."/>
            <person name="Montfort J."/>
            <person name="Bouchez O."/>
            <person name="Begum T."/>
            <person name="Mejri S."/>
            <person name="Adams A."/>
            <person name="Chen W.-J."/>
            <person name="Guiguen Y."/>
        </authorList>
    </citation>
    <scope>NUCLEOTIDE SEQUENCE</scope>
    <source>
        <tissue evidence="2">Blood</tissue>
    </source>
</reference>
<feature type="domain" description="RGS" evidence="1">
    <location>
        <begin position="59"/>
        <end position="175"/>
    </location>
</feature>
<dbReference type="FunFam" id="1.10.167.10:FF:000001">
    <property type="entry name" value="Putative regulator of g-protein signaling 12"/>
    <property type="match status" value="1"/>
</dbReference>
<dbReference type="Gene3D" id="1.10.167.10">
    <property type="entry name" value="Regulator of G-protein Signalling 4, domain 2"/>
    <property type="match status" value="1"/>
</dbReference>
<dbReference type="SUPFAM" id="SSF48097">
    <property type="entry name" value="Regulator of G-protein signaling, RGS"/>
    <property type="match status" value="1"/>
</dbReference>
<dbReference type="SMART" id="SM00315">
    <property type="entry name" value="RGS"/>
    <property type="match status" value="1"/>
</dbReference>
<dbReference type="InterPro" id="IPR016137">
    <property type="entry name" value="RGS"/>
</dbReference>
<accession>A0A8T3D630</accession>
<dbReference type="AlphaFoldDB" id="A0A8T3D630"/>
<dbReference type="OrthoDB" id="196547at2759"/>
<dbReference type="PRINTS" id="PR01301">
    <property type="entry name" value="RGSPROTEIN"/>
</dbReference>
<keyword evidence="3" id="KW-1185">Reference proteome</keyword>
<dbReference type="Proteomes" id="UP000829720">
    <property type="component" value="Unassembled WGS sequence"/>
</dbReference>
<evidence type="ECO:0000259" key="1">
    <source>
        <dbReference type="PROSITE" id="PS50132"/>
    </source>
</evidence>
<evidence type="ECO:0000313" key="3">
    <source>
        <dbReference type="Proteomes" id="UP000829720"/>
    </source>
</evidence>
<protein>
    <recommendedName>
        <fullName evidence="1">RGS domain-containing protein</fullName>
    </recommendedName>
</protein>
<sequence length="188" mass="21556">MTMCKGLESLPSKCLERAKGMKTCICKFLQMPDWSNPGCLQNIDKKRSSQMESLRSEASFGNLLANKRELSAFRAFLMAEFSEENIAFYLACEEYRRTKSSTKLQAKANSIYKEFIDDDAPKEVNIDHETRGITKSNLEKPTSSCFDLAQHKIYTLMEKDSYPRFLRSAAYLDLLKTRSNRPAKKTCT</sequence>
<dbReference type="EMBL" id="JAERUA010000013">
    <property type="protein sequence ID" value="KAI1892141.1"/>
    <property type="molecule type" value="Genomic_DNA"/>
</dbReference>
<dbReference type="InterPro" id="IPR036305">
    <property type="entry name" value="RGS_sf"/>
</dbReference>
<gene>
    <name evidence="2" type="ORF">AGOR_G00150920</name>
</gene>